<evidence type="ECO:0000313" key="12">
    <source>
        <dbReference type="EMBL" id="SIS17963.1"/>
    </source>
</evidence>
<comment type="function">
    <text evidence="11">Catalyzes the formation of phosphatidylethanolamine (PtdEtn) from phosphatidylserine (PtdSer).</text>
</comment>
<dbReference type="GO" id="GO:0005886">
    <property type="term" value="C:plasma membrane"/>
    <property type="evidence" value="ECO:0007669"/>
    <property type="project" value="UniProtKB-SubCell"/>
</dbReference>
<keyword evidence="1 11" id="KW-1003">Cell membrane</keyword>
<feature type="site" description="Cleavage (non-hydrolytic); by autocatalysis" evidence="11">
    <location>
        <begin position="193"/>
        <end position="194"/>
    </location>
</feature>
<evidence type="ECO:0000256" key="5">
    <source>
        <dbReference type="ARBA" id="ARBA00023136"/>
    </source>
</evidence>
<dbReference type="GO" id="GO:0006646">
    <property type="term" value="P:phosphatidylethanolamine biosynthetic process"/>
    <property type="evidence" value="ECO:0007669"/>
    <property type="project" value="UniProtKB-UniRule"/>
</dbReference>
<evidence type="ECO:0000256" key="3">
    <source>
        <dbReference type="ARBA" id="ARBA00022793"/>
    </source>
</evidence>
<reference evidence="13" key="1">
    <citation type="submission" date="2017-01" db="EMBL/GenBank/DDBJ databases">
        <authorList>
            <person name="Varghese N."/>
            <person name="Submissions S."/>
        </authorList>
    </citation>
    <scope>NUCLEOTIDE SEQUENCE [LARGE SCALE GENOMIC DNA]</scope>
    <source>
        <strain evidence="13">ATCC 12950</strain>
    </source>
</reference>
<sequence length="224" mass="23874">MSNESLPRGPESGIAGSARGRVRLARGVSPWLAPTAAAAAVTAVLTRRSPRWALAAAPLAALTGGMLWFFRDPERALGEGRLISPADGVVQSIDPWPDGRTRVAIFMSPLNVHVNRAPADGMITSVEHVPGGFVPAFNKDSDKNERVVWHFDTALGDIEMVQIAGAVARRIVPYLFAGAKVAQGERVGLIRFGSRVDLYLPEGIRPAVTVGTRTVAGVTRLDHV</sequence>
<evidence type="ECO:0000256" key="4">
    <source>
        <dbReference type="ARBA" id="ARBA00023098"/>
    </source>
</evidence>
<dbReference type="NCBIfam" id="NF003683">
    <property type="entry name" value="PRK05305.2-3"/>
    <property type="match status" value="1"/>
</dbReference>
<comment type="subunit">
    <text evidence="11">Heterodimer of a large membrane-associated beta subunit and a small pyruvoyl-containing alpha subunit.</text>
</comment>
<accession>A0A1N7GZE8</accession>
<evidence type="ECO:0000256" key="7">
    <source>
        <dbReference type="ARBA" id="ARBA00023209"/>
    </source>
</evidence>
<dbReference type="PANTHER" id="PTHR35809:SF1">
    <property type="entry name" value="ARCHAETIDYLSERINE DECARBOXYLASE PROENZYME-RELATED"/>
    <property type="match status" value="1"/>
</dbReference>
<keyword evidence="4 11" id="KW-0443">Lipid metabolism</keyword>
<keyword evidence="7 11" id="KW-0594">Phospholipid biosynthesis</keyword>
<dbReference type="NCBIfam" id="NF003685">
    <property type="entry name" value="PRK05305.2-5"/>
    <property type="match status" value="1"/>
</dbReference>
<evidence type="ECO:0000256" key="6">
    <source>
        <dbReference type="ARBA" id="ARBA00023145"/>
    </source>
</evidence>
<evidence type="ECO:0000313" key="13">
    <source>
        <dbReference type="Proteomes" id="UP000186096"/>
    </source>
</evidence>
<gene>
    <name evidence="11" type="primary">psd</name>
    <name evidence="12" type="ORF">SAMN05421833_13479</name>
</gene>
<keyword evidence="9 11" id="KW-1208">Phospholipid metabolism</keyword>
<comment type="similarity">
    <text evidence="11">Belongs to the phosphatidylserine decarboxylase family. PSD-A subfamily.</text>
</comment>
<organism evidence="12 13">
    <name type="scientific">Microbispora rosea</name>
    <dbReference type="NCBI Taxonomy" id="58117"/>
    <lineage>
        <taxon>Bacteria</taxon>
        <taxon>Bacillati</taxon>
        <taxon>Actinomycetota</taxon>
        <taxon>Actinomycetes</taxon>
        <taxon>Streptosporangiales</taxon>
        <taxon>Streptosporangiaceae</taxon>
        <taxon>Microbispora</taxon>
    </lineage>
</organism>
<dbReference type="Pfam" id="PF02666">
    <property type="entry name" value="PS_Dcarbxylase"/>
    <property type="match status" value="1"/>
</dbReference>
<keyword evidence="5 11" id="KW-0472">Membrane</keyword>
<protein>
    <recommendedName>
        <fullName evidence="11">Phosphatidylserine decarboxylase proenzyme</fullName>
        <ecNumber evidence="11">4.1.1.65</ecNumber>
    </recommendedName>
    <component>
        <recommendedName>
            <fullName evidence="11">Phosphatidylserine decarboxylase alpha chain</fullName>
        </recommendedName>
    </component>
    <component>
        <recommendedName>
            <fullName evidence="11">Phosphatidylserine decarboxylase beta chain</fullName>
        </recommendedName>
    </component>
</protein>
<evidence type="ECO:0000256" key="1">
    <source>
        <dbReference type="ARBA" id="ARBA00022475"/>
    </source>
</evidence>
<comment type="catalytic activity">
    <reaction evidence="11">
        <text>a 1,2-diacyl-sn-glycero-3-phospho-L-serine + H(+) = a 1,2-diacyl-sn-glycero-3-phosphoethanolamine + CO2</text>
        <dbReference type="Rhea" id="RHEA:20828"/>
        <dbReference type="ChEBI" id="CHEBI:15378"/>
        <dbReference type="ChEBI" id="CHEBI:16526"/>
        <dbReference type="ChEBI" id="CHEBI:57262"/>
        <dbReference type="ChEBI" id="CHEBI:64612"/>
        <dbReference type="EC" id="4.1.1.65"/>
    </reaction>
</comment>
<name>A0A1N7GZE8_9ACTN</name>
<keyword evidence="13" id="KW-1185">Reference proteome</keyword>
<dbReference type="EC" id="4.1.1.65" evidence="11"/>
<comment type="PTM">
    <text evidence="11">Is synthesized initially as an inactive proenzyme. Formation of the active enzyme involves a self-maturation process in which the active site pyruvoyl group is generated from an internal serine residue via an autocatalytic post-translational modification. Two non-identical subunits are generated from the proenzyme in this reaction, and the pyruvate is formed at the N-terminus of the alpha chain, which is derived from the carboxyl end of the proenzyme. The post-translation cleavage follows an unusual pathway, termed non-hydrolytic serinolysis, in which the side chain hydroxyl group of the serine supplies its oxygen atom to form the C-terminus of the beta chain, while the remainder of the serine residue undergoes an oxidative deamination to produce ammonia and the pyruvoyl prosthetic group on the alpha chain.</text>
</comment>
<evidence type="ECO:0000256" key="11">
    <source>
        <dbReference type="HAMAP-Rule" id="MF_00664"/>
    </source>
</evidence>
<dbReference type="PANTHER" id="PTHR35809">
    <property type="entry name" value="ARCHAETIDYLSERINE DECARBOXYLASE PROENZYME-RELATED"/>
    <property type="match status" value="1"/>
</dbReference>
<dbReference type="InterPro" id="IPR003817">
    <property type="entry name" value="PS_Dcarbxylase"/>
</dbReference>
<feature type="modified residue" description="Pyruvic acid (Ser); by autocatalysis" evidence="11">
    <location>
        <position position="194"/>
    </location>
</feature>
<comment type="subcellular location">
    <subcellularLocation>
        <location evidence="11">Cell membrane</location>
        <topology evidence="11">Peripheral membrane protein</topology>
    </subcellularLocation>
</comment>
<dbReference type="GO" id="GO:0004609">
    <property type="term" value="F:phosphatidylserine decarboxylase activity"/>
    <property type="evidence" value="ECO:0007669"/>
    <property type="project" value="UniProtKB-UniRule"/>
</dbReference>
<keyword evidence="10 11" id="KW-0670">Pyruvate</keyword>
<dbReference type="HAMAP" id="MF_00664">
    <property type="entry name" value="PS_decarb_PSD_A"/>
    <property type="match status" value="1"/>
</dbReference>
<feature type="active site" description="Schiff-base intermediate with substrate; via pyruvic acid" evidence="11">
    <location>
        <position position="194"/>
    </location>
</feature>
<keyword evidence="6 11" id="KW-0865">Zymogen</keyword>
<keyword evidence="3 11" id="KW-0210">Decarboxylase</keyword>
<dbReference type="Proteomes" id="UP000186096">
    <property type="component" value="Unassembled WGS sequence"/>
</dbReference>
<evidence type="ECO:0000256" key="2">
    <source>
        <dbReference type="ARBA" id="ARBA00022516"/>
    </source>
</evidence>
<comment type="cofactor">
    <cofactor evidence="11">
        <name>pyruvate</name>
        <dbReference type="ChEBI" id="CHEBI:15361"/>
    </cofactor>
    <text evidence="11">Binds 1 pyruvoyl group covalently per subunit.</text>
</comment>
<dbReference type="InterPro" id="IPR033175">
    <property type="entry name" value="PSD-A"/>
</dbReference>
<dbReference type="STRING" id="58117.SAMN05421833_13479"/>
<proteinExistence type="inferred from homology"/>
<evidence type="ECO:0000256" key="9">
    <source>
        <dbReference type="ARBA" id="ARBA00023264"/>
    </source>
</evidence>
<feature type="chain" id="PRO_5023216675" description="Phosphatidylserine decarboxylase alpha chain" evidence="11">
    <location>
        <begin position="194"/>
        <end position="224"/>
    </location>
</feature>
<dbReference type="UniPathway" id="UPA00558">
    <property type="reaction ID" value="UER00616"/>
</dbReference>
<evidence type="ECO:0000256" key="8">
    <source>
        <dbReference type="ARBA" id="ARBA00023239"/>
    </source>
</evidence>
<comment type="pathway">
    <text evidence="11">Phospholipid metabolism; phosphatidylethanolamine biosynthesis; phosphatidylethanolamine from CDP-diacylglycerol: step 2/2.</text>
</comment>
<evidence type="ECO:0000256" key="10">
    <source>
        <dbReference type="ARBA" id="ARBA00023317"/>
    </source>
</evidence>
<feature type="chain" id="PRO_5023216676" description="Phosphatidylserine decarboxylase beta chain" evidence="11">
    <location>
        <begin position="1"/>
        <end position="193"/>
    </location>
</feature>
<dbReference type="EMBL" id="FTNI01000034">
    <property type="protein sequence ID" value="SIS17963.1"/>
    <property type="molecule type" value="Genomic_DNA"/>
</dbReference>
<dbReference type="AlphaFoldDB" id="A0A1N7GZE8"/>
<keyword evidence="2 11" id="KW-0444">Lipid biosynthesis</keyword>
<keyword evidence="8 11" id="KW-0456">Lyase</keyword>